<feature type="compositionally biased region" description="Polar residues" evidence="7">
    <location>
        <begin position="426"/>
        <end position="435"/>
    </location>
</feature>
<evidence type="ECO:0000256" key="1">
    <source>
        <dbReference type="ARBA" id="ARBA00004300"/>
    </source>
</evidence>
<dbReference type="EMBL" id="JH822288">
    <property type="protein sequence ID" value="EKC17671.1"/>
    <property type="molecule type" value="Genomic_DNA"/>
</dbReference>
<evidence type="ECO:0000256" key="5">
    <source>
        <dbReference type="ARBA" id="ARBA00023212"/>
    </source>
</evidence>
<protein>
    <submittedName>
        <fullName evidence="9">A-kinase anchor protein 9</fullName>
    </submittedName>
</protein>
<feature type="region of interest" description="Disordered" evidence="7">
    <location>
        <begin position="1"/>
        <end position="29"/>
    </location>
</feature>
<dbReference type="AlphaFoldDB" id="K1Q8L3"/>
<feature type="domain" description="Pericentrin/AKAP-450 centrosomal targeting" evidence="8">
    <location>
        <begin position="229"/>
        <end position="302"/>
    </location>
</feature>
<evidence type="ECO:0000313" key="9">
    <source>
        <dbReference type="EMBL" id="EKC17671.1"/>
    </source>
</evidence>
<feature type="compositionally biased region" description="Basic and acidic residues" evidence="7">
    <location>
        <begin position="1"/>
        <end position="21"/>
    </location>
</feature>
<dbReference type="PANTHER" id="PTHR44981">
    <property type="entry name" value="PERICENTRIN-LIKE PROTEIN, ISOFORM F"/>
    <property type="match status" value="1"/>
</dbReference>
<keyword evidence="2" id="KW-0963">Cytoplasm</keyword>
<feature type="region of interest" description="Disordered" evidence="7">
    <location>
        <begin position="426"/>
        <end position="453"/>
    </location>
</feature>
<evidence type="ECO:0000259" key="8">
    <source>
        <dbReference type="Pfam" id="PF10495"/>
    </source>
</evidence>
<keyword evidence="5" id="KW-0206">Cytoskeleton</keyword>
<comment type="subcellular location">
    <subcellularLocation>
        <location evidence="1">Cytoplasm</location>
        <location evidence="1">Cytoskeleton</location>
        <location evidence="1">Microtubule organizing center</location>
        <location evidence="1">Centrosome</location>
    </subcellularLocation>
</comment>
<dbReference type="InterPro" id="IPR019528">
    <property type="entry name" value="PACT_domain"/>
</dbReference>
<dbReference type="Pfam" id="PF10495">
    <property type="entry name" value="PACT_coil_coil"/>
    <property type="match status" value="1"/>
</dbReference>
<keyword evidence="9" id="KW-0418">Kinase</keyword>
<feature type="coiled-coil region" evidence="6">
    <location>
        <begin position="121"/>
        <end position="148"/>
    </location>
</feature>
<evidence type="ECO:0000256" key="2">
    <source>
        <dbReference type="ARBA" id="ARBA00022490"/>
    </source>
</evidence>
<sequence>MEATRELQQEKLRSTHQRVDSEGSEEDPDHWNIYKTQLESICQSLQYLILQYQDQLSSGVEGSVNVQSLEISLKDLLSELKQTQTTLALESDTMDSLTSRPNAQAVNQRVLHHNSELTNFVSRLTEEKMELRNTLGRLEEEIWRYRQRGAEQQNGHDTSENHTDQENRHLEARASWAKERLSLQLALNQMEQELDQCRADLRVERDRRSGIAGVGTEGDRDRIQRLYGKYLRADSYRKALVYQKKYLLLLLGGFQDCEQTTLALIARMGVYPSPEDLQRGTRPRRPVTAFRSAARVVVAVTRSVCQTGHHVQECRLIGSVVVVQRYAPNSNSFSPPRINTQSRMNGSGPFNSHASSPLHSSVHQSPYSPSYLSSSFTQRDLLNGASPYHSLGGASSGYHVNSNGVTNGISPYQSVGGISDSYHVNSNFSVHTTPPTRDYSSKPHPTSENSEKYSLLPLPTPQKLVTHLQHVESGSASPRPMMTTSLDLRICSRDSAGWIRVSENEGLSLKSDTIVLQGVKFKAENVL</sequence>
<feature type="region of interest" description="Disordered" evidence="7">
    <location>
        <begin position="332"/>
        <end position="364"/>
    </location>
</feature>
<keyword evidence="3" id="KW-0597">Phosphoprotein</keyword>
<evidence type="ECO:0000256" key="7">
    <source>
        <dbReference type="SAM" id="MobiDB-lite"/>
    </source>
</evidence>
<reference evidence="9" key="1">
    <citation type="journal article" date="2012" name="Nature">
        <title>The oyster genome reveals stress adaptation and complexity of shell formation.</title>
        <authorList>
            <person name="Zhang G."/>
            <person name="Fang X."/>
            <person name="Guo X."/>
            <person name="Li L."/>
            <person name="Luo R."/>
            <person name="Xu F."/>
            <person name="Yang P."/>
            <person name="Zhang L."/>
            <person name="Wang X."/>
            <person name="Qi H."/>
            <person name="Xiong Z."/>
            <person name="Que H."/>
            <person name="Xie Y."/>
            <person name="Holland P.W."/>
            <person name="Paps J."/>
            <person name="Zhu Y."/>
            <person name="Wu F."/>
            <person name="Chen Y."/>
            <person name="Wang J."/>
            <person name="Peng C."/>
            <person name="Meng J."/>
            <person name="Yang L."/>
            <person name="Liu J."/>
            <person name="Wen B."/>
            <person name="Zhang N."/>
            <person name="Huang Z."/>
            <person name="Zhu Q."/>
            <person name="Feng Y."/>
            <person name="Mount A."/>
            <person name="Hedgecock D."/>
            <person name="Xu Z."/>
            <person name="Liu Y."/>
            <person name="Domazet-Loso T."/>
            <person name="Du Y."/>
            <person name="Sun X."/>
            <person name="Zhang S."/>
            <person name="Liu B."/>
            <person name="Cheng P."/>
            <person name="Jiang X."/>
            <person name="Li J."/>
            <person name="Fan D."/>
            <person name="Wang W."/>
            <person name="Fu W."/>
            <person name="Wang T."/>
            <person name="Wang B."/>
            <person name="Zhang J."/>
            <person name="Peng Z."/>
            <person name="Li Y."/>
            <person name="Li N."/>
            <person name="Wang J."/>
            <person name="Chen M."/>
            <person name="He Y."/>
            <person name="Tan F."/>
            <person name="Song X."/>
            <person name="Zheng Q."/>
            <person name="Huang R."/>
            <person name="Yang H."/>
            <person name="Du X."/>
            <person name="Chen L."/>
            <person name="Yang M."/>
            <person name="Gaffney P.M."/>
            <person name="Wang S."/>
            <person name="Luo L."/>
            <person name="She Z."/>
            <person name="Ming Y."/>
            <person name="Huang W."/>
            <person name="Zhang S."/>
            <person name="Huang B."/>
            <person name="Zhang Y."/>
            <person name="Qu T."/>
            <person name="Ni P."/>
            <person name="Miao G."/>
            <person name="Wang J."/>
            <person name="Wang Q."/>
            <person name="Steinberg C.E."/>
            <person name="Wang H."/>
            <person name="Li N."/>
            <person name="Qian L."/>
            <person name="Zhang G."/>
            <person name="Li Y."/>
            <person name="Yang H."/>
            <person name="Liu X."/>
            <person name="Wang J."/>
            <person name="Yin Y."/>
            <person name="Wang J."/>
        </authorList>
    </citation>
    <scope>NUCLEOTIDE SEQUENCE [LARGE SCALE GENOMIC DNA]</scope>
    <source>
        <strain evidence="9">05x7-T-G4-1.051#20</strain>
    </source>
</reference>
<dbReference type="GO" id="GO:0060090">
    <property type="term" value="F:molecular adaptor activity"/>
    <property type="evidence" value="ECO:0007669"/>
    <property type="project" value="InterPro"/>
</dbReference>
<dbReference type="GO" id="GO:0007165">
    <property type="term" value="P:signal transduction"/>
    <property type="evidence" value="ECO:0007669"/>
    <property type="project" value="InterPro"/>
</dbReference>
<organism evidence="9">
    <name type="scientific">Magallana gigas</name>
    <name type="common">Pacific oyster</name>
    <name type="synonym">Crassostrea gigas</name>
    <dbReference type="NCBI Taxonomy" id="29159"/>
    <lineage>
        <taxon>Eukaryota</taxon>
        <taxon>Metazoa</taxon>
        <taxon>Spiralia</taxon>
        <taxon>Lophotrochozoa</taxon>
        <taxon>Mollusca</taxon>
        <taxon>Bivalvia</taxon>
        <taxon>Autobranchia</taxon>
        <taxon>Pteriomorphia</taxon>
        <taxon>Ostreida</taxon>
        <taxon>Ostreoidea</taxon>
        <taxon>Ostreidae</taxon>
        <taxon>Magallana</taxon>
    </lineage>
</organism>
<dbReference type="InterPro" id="IPR028745">
    <property type="entry name" value="AKAP9/Pericentrin"/>
</dbReference>
<name>K1Q8L3_MAGGI</name>
<evidence type="ECO:0000256" key="4">
    <source>
        <dbReference type="ARBA" id="ARBA00023054"/>
    </source>
</evidence>
<proteinExistence type="predicted"/>
<keyword evidence="9" id="KW-0808">Transferase</keyword>
<dbReference type="GO" id="GO:0005813">
    <property type="term" value="C:centrosome"/>
    <property type="evidence" value="ECO:0007669"/>
    <property type="project" value="UniProtKB-SubCell"/>
</dbReference>
<dbReference type="GO" id="GO:0005737">
    <property type="term" value="C:cytoplasm"/>
    <property type="evidence" value="ECO:0007669"/>
    <property type="project" value="UniProtKB-ARBA"/>
</dbReference>
<keyword evidence="4 6" id="KW-0175">Coiled coil</keyword>
<dbReference type="PANTHER" id="PTHR44981:SF2">
    <property type="entry name" value="PERICENTRIN-LIKE PROTEIN, ISOFORM F"/>
    <property type="match status" value="1"/>
</dbReference>
<dbReference type="InParanoid" id="K1Q8L3"/>
<dbReference type="HOGENOM" id="CLU_517050_0_0_1"/>
<accession>K1Q8L3</accession>
<evidence type="ECO:0000256" key="3">
    <source>
        <dbReference type="ARBA" id="ARBA00022553"/>
    </source>
</evidence>
<evidence type="ECO:0000256" key="6">
    <source>
        <dbReference type="SAM" id="Coils"/>
    </source>
</evidence>
<dbReference type="GO" id="GO:0016301">
    <property type="term" value="F:kinase activity"/>
    <property type="evidence" value="ECO:0007669"/>
    <property type="project" value="UniProtKB-KW"/>
</dbReference>
<gene>
    <name evidence="9" type="ORF">CGI_10000374</name>
</gene>
<feature type="coiled-coil region" evidence="6">
    <location>
        <begin position="180"/>
        <end position="207"/>
    </location>
</feature>